<feature type="compositionally biased region" description="Polar residues" evidence="1">
    <location>
        <begin position="92"/>
        <end position="107"/>
    </location>
</feature>
<reference evidence="2 3" key="1">
    <citation type="submission" date="2006-10" db="EMBL/GenBank/DDBJ databases">
        <title>Complete sequence of Syntrophobacter fumaroxidans MPOB.</title>
        <authorList>
            <consortium name="US DOE Joint Genome Institute"/>
            <person name="Copeland A."/>
            <person name="Lucas S."/>
            <person name="Lapidus A."/>
            <person name="Barry K."/>
            <person name="Detter J.C."/>
            <person name="Glavina del Rio T."/>
            <person name="Hammon N."/>
            <person name="Israni S."/>
            <person name="Pitluck S."/>
            <person name="Goltsman E.G."/>
            <person name="Martinez M."/>
            <person name="Schmutz J."/>
            <person name="Larimer F."/>
            <person name="Land M."/>
            <person name="Hauser L."/>
            <person name="Kyrpides N."/>
            <person name="Kim E."/>
            <person name="Boone D.R."/>
            <person name="Brockman F."/>
            <person name="Culley D."/>
            <person name="Ferry J."/>
            <person name="Gunsalus R."/>
            <person name="McInerney M.J."/>
            <person name="Morrison M."/>
            <person name="Plugge C."/>
            <person name="Rohlin L."/>
            <person name="Scholten J."/>
            <person name="Sieber J."/>
            <person name="Stams A.J.M."/>
            <person name="Worm P."/>
            <person name="Henstra A.M."/>
            <person name="Richardson P."/>
        </authorList>
    </citation>
    <scope>NUCLEOTIDE SEQUENCE [LARGE SCALE GENOMIC DNA]</scope>
    <source>
        <strain evidence="3">DSM 10017 / MPOB</strain>
    </source>
</reference>
<dbReference type="InParanoid" id="A0LN92"/>
<keyword evidence="3" id="KW-1185">Reference proteome</keyword>
<feature type="compositionally biased region" description="Basic and acidic residues" evidence="1">
    <location>
        <begin position="11"/>
        <end position="20"/>
    </location>
</feature>
<dbReference type="AlphaFoldDB" id="A0LN92"/>
<feature type="region of interest" description="Disordered" evidence="1">
    <location>
        <begin position="45"/>
        <end position="78"/>
    </location>
</feature>
<sequence>MPASPTARSNGRRDIPREGLGRSGPPLQEDRSGVMFVIFATVGIDPASPRPVSRPMSFDSSHRTGRSMTPGPGLAEEGRKAIDRYDRVSRGFRTTPQTATYTEVRSR</sequence>
<organism evidence="2 3">
    <name type="scientific">Syntrophobacter fumaroxidans (strain DSM 10017 / MPOB)</name>
    <dbReference type="NCBI Taxonomy" id="335543"/>
    <lineage>
        <taxon>Bacteria</taxon>
        <taxon>Pseudomonadati</taxon>
        <taxon>Thermodesulfobacteriota</taxon>
        <taxon>Syntrophobacteria</taxon>
        <taxon>Syntrophobacterales</taxon>
        <taxon>Syntrophobacteraceae</taxon>
        <taxon>Syntrophobacter</taxon>
    </lineage>
</organism>
<name>A0LN92_SYNFM</name>
<gene>
    <name evidence="2" type="ordered locus">Sfum_3221</name>
</gene>
<dbReference type="Proteomes" id="UP000001784">
    <property type="component" value="Chromosome"/>
</dbReference>
<dbReference type="KEGG" id="sfu:Sfum_3221"/>
<dbReference type="EMBL" id="CP000478">
    <property type="protein sequence ID" value="ABK18894.1"/>
    <property type="molecule type" value="Genomic_DNA"/>
</dbReference>
<dbReference type="HOGENOM" id="CLU_2208757_0_0_7"/>
<feature type="region of interest" description="Disordered" evidence="1">
    <location>
        <begin position="88"/>
        <end position="107"/>
    </location>
</feature>
<evidence type="ECO:0000313" key="3">
    <source>
        <dbReference type="Proteomes" id="UP000001784"/>
    </source>
</evidence>
<proteinExistence type="predicted"/>
<dbReference type="STRING" id="335543.Sfum_3221"/>
<evidence type="ECO:0000256" key="1">
    <source>
        <dbReference type="SAM" id="MobiDB-lite"/>
    </source>
</evidence>
<evidence type="ECO:0000313" key="2">
    <source>
        <dbReference type="EMBL" id="ABK18894.1"/>
    </source>
</evidence>
<feature type="region of interest" description="Disordered" evidence="1">
    <location>
        <begin position="1"/>
        <end position="31"/>
    </location>
</feature>
<accession>A0LN92</accession>
<protein>
    <submittedName>
        <fullName evidence="2">Uncharacterized protein</fullName>
    </submittedName>
</protein>